<gene>
    <name evidence="6" type="ORF">Lgee_1725</name>
</gene>
<accession>A0A0W0TPB2</accession>
<comment type="caution">
    <text evidence="6">The sequence shown here is derived from an EMBL/GenBank/DDBJ whole genome shotgun (WGS) entry which is preliminary data.</text>
</comment>
<protein>
    <submittedName>
        <fullName evidence="6">ABC transporter permease</fullName>
    </submittedName>
</protein>
<keyword evidence="7" id="KW-1185">Reference proteome</keyword>
<comment type="subcellular location">
    <subcellularLocation>
        <location evidence="1">Membrane</location>
        <topology evidence="1">Multi-pass membrane protein</topology>
    </subcellularLocation>
</comment>
<keyword evidence="3" id="KW-0812">Transmembrane</keyword>
<dbReference type="AlphaFoldDB" id="A0A0W0TPB2"/>
<evidence type="ECO:0000256" key="1">
    <source>
        <dbReference type="ARBA" id="ARBA00004141"/>
    </source>
</evidence>
<dbReference type="InterPro" id="IPR000620">
    <property type="entry name" value="EamA_dom"/>
</dbReference>
<dbReference type="STRING" id="45065.Lgee_1725"/>
<evidence type="ECO:0000313" key="6">
    <source>
        <dbReference type="EMBL" id="KTC97404.1"/>
    </source>
</evidence>
<dbReference type="GO" id="GO:0016020">
    <property type="term" value="C:membrane"/>
    <property type="evidence" value="ECO:0007669"/>
    <property type="project" value="UniProtKB-SubCell"/>
</dbReference>
<organism evidence="6 7">
    <name type="scientific">Legionella geestiana</name>
    <dbReference type="NCBI Taxonomy" id="45065"/>
    <lineage>
        <taxon>Bacteria</taxon>
        <taxon>Pseudomonadati</taxon>
        <taxon>Pseudomonadota</taxon>
        <taxon>Gammaproteobacteria</taxon>
        <taxon>Legionellales</taxon>
        <taxon>Legionellaceae</taxon>
        <taxon>Legionella</taxon>
    </lineage>
</organism>
<evidence type="ECO:0000256" key="5">
    <source>
        <dbReference type="ARBA" id="ARBA00023136"/>
    </source>
</evidence>
<keyword evidence="5" id="KW-0472">Membrane</keyword>
<evidence type="ECO:0000256" key="4">
    <source>
        <dbReference type="ARBA" id="ARBA00022989"/>
    </source>
</evidence>
<evidence type="ECO:0000256" key="2">
    <source>
        <dbReference type="ARBA" id="ARBA00007362"/>
    </source>
</evidence>
<dbReference type="InterPro" id="IPR037185">
    <property type="entry name" value="EmrE-like"/>
</dbReference>
<evidence type="ECO:0000256" key="3">
    <source>
        <dbReference type="ARBA" id="ARBA00022692"/>
    </source>
</evidence>
<comment type="similarity">
    <text evidence="2">Belongs to the EamA transporter family.</text>
</comment>
<dbReference type="EMBL" id="LNYC01000070">
    <property type="protein sequence ID" value="KTC97404.1"/>
    <property type="molecule type" value="Genomic_DNA"/>
</dbReference>
<dbReference type="PANTHER" id="PTHR32322">
    <property type="entry name" value="INNER MEMBRANE TRANSPORTER"/>
    <property type="match status" value="1"/>
</dbReference>
<keyword evidence="4" id="KW-1133">Transmembrane helix</keyword>
<dbReference type="Proteomes" id="UP000054785">
    <property type="component" value="Unassembled WGS sequence"/>
</dbReference>
<dbReference type="Pfam" id="PF00892">
    <property type="entry name" value="EamA"/>
    <property type="match status" value="2"/>
</dbReference>
<dbReference type="PANTHER" id="PTHR32322:SF2">
    <property type="entry name" value="EAMA DOMAIN-CONTAINING PROTEIN"/>
    <property type="match status" value="1"/>
</dbReference>
<name>A0A0W0TPB2_9GAMM</name>
<dbReference type="SUPFAM" id="SSF103481">
    <property type="entry name" value="Multidrug resistance efflux transporter EmrE"/>
    <property type="match status" value="2"/>
</dbReference>
<dbReference type="PATRIC" id="fig|45065.4.peg.1875"/>
<evidence type="ECO:0000313" key="7">
    <source>
        <dbReference type="Proteomes" id="UP000054785"/>
    </source>
</evidence>
<dbReference type="OrthoDB" id="9810556at2"/>
<proteinExistence type="inferred from homology"/>
<dbReference type="InterPro" id="IPR050638">
    <property type="entry name" value="AA-Vitamin_Transporters"/>
</dbReference>
<dbReference type="RefSeq" id="WP_028387347.1">
    <property type="nucleotide sequence ID" value="NZ_CAAAHN010000004.1"/>
</dbReference>
<sequence length="298" mass="32484">MKLRFFNYPLVLLVLLGFIWGCGYSLSRYALTHGVPPLGYAFWQTLGPALLLGVTGGFRRGGRLRNPADWRFFLICGLAGIAIPNTNMYFLAPHLPAGMLAVLVNTVPLIIYPMAIFLGLERFESCRFSAVLLGVFGLMSLVTAPLSVNVYTLAALLTPLAFAACSLYIANLGKQAPEAHESACGMLLAATLLLLPLVLSTHSFYPLSVFPDTVQSVVLLEILLSTIGYVLFFRLIRLAGPVFYSLVGGVVALTGIFWGRILFDERLTLRETLACACITGAVFLLSWRQSRLIKGEAT</sequence>
<reference evidence="6 7" key="1">
    <citation type="submission" date="2015-11" db="EMBL/GenBank/DDBJ databases">
        <title>Genomic analysis of 38 Legionella species identifies large and diverse effector repertoires.</title>
        <authorList>
            <person name="Burstein D."/>
            <person name="Amaro F."/>
            <person name="Zusman T."/>
            <person name="Lifshitz Z."/>
            <person name="Cohen O."/>
            <person name="Gilbert J.A."/>
            <person name="Pupko T."/>
            <person name="Shuman H.A."/>
            <person name="Segal G."/>
        </authorList>
    </citation>
    <scope>NUCLEOTIDE SEQUENCE [LARGE SCALE GENOMIC DNA]</scope>
    <source>
        <strain evidence="6 7">ATCC 49504</strain>
    </source>
</reference>